<dbReference type="InterPro" id="IPR001610">
    <property type="entry name" value="PAC"/>
</dbReference>
<dbReference type="InterPro" id="IPR043128">
    <property type="entry name" value="Rev_trsase/Diguanyl_cyclase"/>
</dbReference>
<dbReference type="InterPro" id="IPR035965">
    <property type="entry name" value="PAS-like_dom_sf"/>
</dbReference>
<dbReference type="CDD" id="cd01948">
    <property type="entry name" value="EAL"/>
    <property type="match status" value="1"/>
</dbReference>
<dbReference type="Gene3D" id="3.20.20.450">
    <property type="entry name" value="EAL domain"/>
    <property type="match status" value="1"/>
</dbReference>
<keyword evidence="6" id="KW-1185">Reference proteome</keyword>
<gene>
    <name evidence="5" type="ORF">GR170_21120</name>
</gene>
<dbReference type="Pfam" id="PF00990">
    <property type="entry name" value="GGDEF"/>
    <property type="match status" value="1"/>
</dbReference>
<dbReference type="NCBIfam" id="TIGR00229">
    <property type="entry name" value="sensory_box"/>
    <property type="match status" value="2"/>
</dbReference>
<dbReference type="InterPro" id="IPR052155">
    <property type="entry name" value="Biofilm_reg_signaling"/>
</dbReference>
<dbReference type="SMART" id="SM00052">
    <property type="entry name" value="EAL"/>
    <property type="match status" value="1"/>
</dbReference>
<dbReference type="PANTHER" id="PTHR44757">
    <property type="entry name" value="DIGUANYLATE CYCLASE DGCP"/>
    <property type="match status" value="1"/>
</dbReference>
<feature type="domain" description="PAC" evidence="2">
    <location>
        <begin position="354"/>
        <end position="410"/>
    </location>
</feature>
<evidence type="ECO:0000259" key="1">
    <source>
        <dbReference type="PROSITE" id="PS50112"/>
    </source>
</evidence>
<protein>
    <submittedName>
        <fullName evidence="5">EAL domain-containing protein</fullName>
    </submittedName>
</protein>
<evidence type="ECO:0000313" key="6">
    <source>
        <dbReference type="Proteomes" id="UP000477911"/>
    </source>
</evidence>
<evidence type="ECO:0000259" key="2">
    <source>
        <dbReference type="PROSITE" id="PS50113"/>
    </source>
</evidence>
<dbReference type="NCBIfam" id="TIGR00254">
    <property type="entry name" value="GGDEF"/>
    <property type="match status" value="1"/>
</dbReference>
<dbReference type="SUPFAM" id="SSF55073">
    <property type="entry name" value="Nucleotide cyclase"/>
    <property type="match status" value="1"/>
</dbReference>
<feature type="domain" description="PAS" evidence="1">
    <location>
        <begin position="281"/>
        <end position="338"/>
    </location>
</feature>
<dbReference type="PROSITE" id="PS50887">
    <property type="entry name" value="GGDEF"/>
    <property type="match status" value="1"/>
</dbReference>
<dbReference type="PROSITE" id="PS50883">
    <property type="entry name" value="EAL"/>
    <property type="match status" value="1"/>
</dbReference>
<sequence>MHWPLSGQSAIYRNIGTHSAWEGTMPAKRLLEFMLNAMRQAPFPYVFLTPDLIVEYHNDDAAAWFGQSGQPFTGQHAYAILTASERAVVAPYMDQAMAGTAVNYRRTMPYKGGDRTSIAHYIPELLPDGRLLGIHVFIWDITAQRRSEHEARTFRNRFEVAFNYSPVGMAIMDRHGQFLEVNDAFCDMLEYSREEMLQPGFRPPSHPEDLARDQFERTRLLAGDGDSYMLEKRYTTRGGQTLWSILSTAAVRNGDGSVSHFVSQILDITTRKRTEERLHREHELARTTLRSIGDGVITCDAACRITELNLVAEELTGWSTAEARGRPVDEVFRVHDPSGAPVPCPLAEALRLGRVVELTASSTLHARGGALIAVEDSAAPIRNRAGEIVGGVLVFHDVTEQRAMARKLEFMAHHDALTGLPNRSLFKDRLATALRAARRDDSKCAVLFCDIDRFKVINDAQGHAQGDAVLKAVADRLSACVREGDTVCRWAGDEFTILLPRLPSEREAAVVAQRILQASRDPLLLGTPGGRVDVSLSIGVGLYPDDGIDGEALLSAADGALYEVKRTGRNAFLFHRPEFNAQTNERLRQERRLRTALDRDSFVVHYQPRISFDSGRVVGAEALVRMREGDTLIMPGAFIRVAEEAGLIGELTRVVFRQACRQAARWRQGPLRDMRISVNLSPVSLQQPDFIEEVTAELAGFGLSPDQFEFEITEGVLIGANPRIQEQLDRLRDLGFRLSLDDFGTGFSNLSYLRRLPVDTLKIDRSFVSQPELDRPIVEAIIGLGRSLQMKVVVEGVETGDQESALRRLGCHEGQGFLYAPALPAEALELFCAERTGCATAYG</sequence>
<dbReference type="SMART" id="SM00086">
    <property type="entry name" value="PAC"/>
    <property type="match status" value="2"/>
</dbReference>
<evidence type="ECO:0000259" key="3">
    <source>
        <dbReference type="PROSITE" id="PS50883"/>
    </source>
</evidence>
<dbReference type="Pfam" id="PF13426">
    <property type="entry name" value="PAS_9"/>
    <property type="match status" value="1"/>
</dbReference>
<dbReference type="InterPro" id="IPR001633">
    <property type="entry name" value="EAL_dom"/>
</dbReference>
<proteinExistence type="predicted"/>
<dbReference type="EMBL" id="WUMU01000026">
    <property type="protein sequence ID" value="MXN20345.1"/>
    <property type="molecule type" value="Genomic_DNA"/>
</dbReference>
<dbReference type="GO" id="GO:0003824">
    <property type="term" value="F:catalytic activity"/>
    <property type="evidence" value="ECO:0007669"/>
    <property type="project" value="UniProtKB-ARBA"/>
</dbReference>
<name>A0A6L7G8F6_9RHOB</name>
<dbReference type="AlphaFoldDB" id="A0A6L7G8F6"/>
<dbReference type="PANTHER" id="PTHR44757:SF4">
    <property type="entry name" value="DIGUANYLATE CYCLASE DGCE-RELATED"/>
    <property type="match status" value="1"/>
</dbReference>
<dbReference type="SMART" id="SM00091">
    <property type="entry name" value="PAS"/>
    <property type="match status" value="3"/>
</dbReference>
<dbReference type="InterPro" id="IPR000014">
    <property type="entry name" value="PAS"/>
</dbReference>
<feature type="domain" description="PAC" evidence="2">
    <location>
        <begin position="228"/>
        <end position="280"/>
    </location>
</feature>
<dbReference type="SUPFAM" id="SSF55785">
    <property type="entry name" value="PYP-like sensor domain (PAS domain)"/>
    <property type="match status" value="3"/>
</dbReference>
<comment type="caution">
    <text evidence="5">The sequence shown here is derived from an EMBL/GenBank/DDBJ whole genome shotgun (WGS) entry which is preliminary data.</text>
</comment>
<dbReference type="Gene3D" id="3.30.70.270">
    <property type="match status" value="1"/>
</dbReference>
<dbReference type="Gene3D" id="3.30.450.20">
    <property type="entry name" value="PAS domain"/>
    <property type="match status" value="3"/>
</dbReference>
<evidence type="ECO:0000259" key="4">
    <source>
        <dbReference type="PROSITE" id="PS50887"/>
    </source>
</evidence>
<dbReference type="SUPFAM" id="SSF141868">
    <property type="entry name" value="EAL domain-like"/>
    <property type="match status" value="1"/>
</dbReference>
<accession>A0A6L7G8F6</accession>
<dbReference type="InterPro" id="IPR013656">
    <property type="entry name" value="PAS_4"/>
</dbReference>
<dbReference type="CDD" id="cd01949">
    <property type="entry name" value="GGDEF"/>
    <property type="match status" value="1"/>
</dbReference>
<feature type="domain" description="PAS" evidence="1">
    <location>
        <begin position="154"/>
        <end position="224"/>
    </location>
</feature>
<dbReference type="CDD" id="cd00130">
    <property type="entry name" value="PAS"/>
    <property type="match status" value="2"/>
</dbReference>
<feature type="domain" description="EAL" evidence="3">
    <location>
        <begin position="586"/>
        <end position="836"/>
    </location>
</feature>
<organism evidence="5 6">
    <name type="scientific">Pseudooceanicola albus</name>
    <dbReference type="NCBI Taxonomy" id="2692189"/>
    <lineage>
        <taxon>Bacteria</taxon>
        <taxon>Pseudomonadati</taxon>
        <taxon>Pseudomonadota</taxon>
        <taxon>Alphaproteobacteria</taxon>
        <taxon>Rhodobacterales</taxon>
        <taxon>Paracoccaceae</taxon>
        <taxon>Pseudooceanicola</taxon>
    </lineage>
</organism>
<dbReference type="SMART" id="SM00267">
    <property type="entry name" value="GGDEF"/>
    <property type="match status" value="1"/>
</dbReference>
<dbReference type="Pfam" id="PF00563">
    <property type="entry name" value="EAL"/>
    <property type="match status" value="1"/>
</dbReference>
<dbReference type="PROSITE" id="PS50112">
    <property type="entry name" value="PAS"/>
    <property type="match status" value="2"/>
</dbReference>
<dbReference type="PROSITE" id="PS50113">
    <property type="entry name" value="PAC"/>
    <property type="match status" value="2"/>
</dbReference>
<dbReference type="Proteomes" id="UP000477911">
    <property type="component" value="Unassembled WGS sequence"/>
</dbReference>
<reference evidence="5 6" key="1">
    <citation type="submission" date="2019-12" db="EMBL/GenBank/DDBJ databases">
        <authorList>
            <person name="Li M."/>
        </authorList>
    </citation>
    <scope>NUCLEOTIDE SEQUENCE [LARGE SCALE GENOMIC DNA]</scope>
    <source>
        <strain evidence="5 6">GBMRC 2024</strain>
    </source>
</reference>
<dbReference type="InterPro" id="IPR035919">
    <property type="entry name" value="EAL_sf"/>
</dbReference>
<feature type="domain" description="GGDEF" evidence="4">
    <location>
        <begin position="442"/>
        <end position="577"/>
    </location>
</feature>
<dbReference type="FunFam" id="3.30.70.270:FF:000001">
    <property type="entry name" value="Diguanylate cyclase domain protein"/>
    <property type="match status" value="1"/>
</dbReference>
<dbReference type="InterPro" id="IPR000700">
    <property type="entry name" value="PAS-assoc_C"/>
</dbReference>
<dbReference type="InterPro" id="IPR000160">
    <property type="entry name" value="GGDEF_dom"/>
</dbReference>
<dbReference type="InterPro" id="IPR029787">
    <property type="entry name" value="Nucleotide_cyclase"/>
</dbReference>
<dbReference type="Pfam" id="PF08448">
    <property type="entry name" value="PAS_4"/>
    <property type="match status" value="2"/>
</dbReference>
<evidence type="ECO:0000313" key="5">
    <source>
        <dbReference type="EMBL" id="MXN20345.1"/>
    </source>
</evidence>